<feature type="region of interest" description="Disordered" evidence="1">
    <location>
        <begin position="175"/>
        <end position="194"/>
    </location>
</feature>
<dbReference type="EMBL" id="LR134493">
    <property type="protein sequence ID" value="VEI69249.1"/>
    <property type="molecule type" value="Genomic_DNA"/>
</dbReference>
<name>A0A3S4XAP4_SERRU</name>
<dbReference type="Pfam" id="PF02498">
    <property type="entry name" value="Bro-N"/>
    <property type="match status" value="1"/>
</dbReference>
<accession>A0A3S4XAP4</accession>
<protein>
    <submittedName>
        <fullName evidence="3">Uncharacterized phage-encoded protein</fullName>
    </submittedName>
</protein>
<proteinExistence type="predicted"/>
<dbReference type="RefSeq" id="WP_126532196.1">
    <property type="nucleotide sequence ID" value="NZ_LR134493.1"/>
</dbReference>
<dbReference type="SMART" id="SM01040">
    <property type="entry name" value="Bro-N"/>
    <property type="match status" value="1"/>
</dbReference>
<feature type="domain" description="Bro-N" evidence="2">
    <location>
        <begin position="4"/>
        <end position="117"/>
    </location>
</feature>
<dbReference type="PROSITE" id="PS51750">
    <property type="entry name" value="BRO_N"/>
    <property type="match status" value="1"/>
</dbReference>
<dbReference type="AlphaFoldDB" id="A0A3S4XAP4"/>
<evidence type="ECO:0000256" key="1">
    <source>
        <dbReference type="SAM" id="MobiDB-lite"/>
    </source>
</evidence>
<reference evidence="3 4" key="1">
    <citation type="submission" date="2018-12" db="EMBL/GenBank/DDBJ databases">
        <authorList>
            <consortium name="Pathogen Informatics"/>
        </authorList>
    </citation>
    <scope>NUCLEOTIDE SEQUENCE [LARGE SCALE GENOMIC DNA]</scope>
    <source>
        <strain evidence="3 4">NCTC10036</strain>
    </source>
</reference>
<dbReference type="InterPro" id="IPR003497">
    <property type="entry name" value="BRO_N_domain"/>
</dbReference>
<evidence type="ECO:0000313" key="3">
    <source>
        <dbReference type="EMBL" id="VEI69249.1"/>
    </source>
</evidence>
<dbReference type="Proteomes" id="UP000281904">
    <property type="component" value="Chromosome"/>
</dbReference>
<evidence type="ECO:0000313" key="4">
    <source>
        <dbReference type="Proteomes" id="UP000281904"/>
    </source>
</evidence>
<organism evidence="3 4">
    <name type="scientific">Serratia rubidaea</name>
    <name type="common">Serratia marinorubra</name>
    <dbReference type="NCBI Taxonomy" id="61652"/>
    <lineage>
        <taxon>Bacteria</taxon>
        <taxon>Pseudomonadati</taxon>
        <taxon>Pseudomonadota</taxon>
        <taxon>Gammaproteobacteria</taxon>
        <taxon>Enterobacterales</taxon>
        <taxon>Yersiniaceae</taxon>
        <taxon>Serratia</taxon>
    </lineage>
</organism>
<evidence type="ECO:0000259" key="2">
    <source>
        <dbReference type="PROSITE" id="PS51750"/>
    </source>
</evidence>
<sequence>MSHELKVNKLSFFGVELDVITGHPDFELLFVASQVAAAAGLKNPSNQASVMAKRGKSIKVCNLPSKYRNSVGALHANLWLFDESTVYLMLMRGHAPQSEPFRKWVTEEVLPSIRKTGTYDIAKSETTEGLQFAEELGVLRATLERLEATIALLPEQIQLAVQQAATEALKSANIGSGVSNEASPYEGTQHDSSTFGDVRISYHYRERTTHNFN</sequence>
<gene>
    <name evidence="3" type="ORF">NCTC10036_03583</name>
</gene>